<protein>
    <submittedName>
        <fullName evidence="1">Uncharacterized protein</fullName>
    </submittedName>
</protein>
<dbReference type="OrthoDB" id="494978at2759"/>
<accession>A0A835PTJ9</accession>
<keyword evidence="2" id="KW-1185">Reference proteome</keyword>
<reference evidence="1 2" key="1">
    <citation type="journal article" date="2020" name="Nat. Food">
        <title>A phased Vanilla planifolia genome enables genetic improvement of flavour and production.</title>
        <authorList>
            <person name="Hasing T."/>
            <person name="Tang H."/>
            <person name="Brym M."/>
            <person name="Khazi F."/>
            <person name="Huang T."/>
            <person name="Chambers A.H."/>
        </authorList>
    </citation>
    <scope>NUCLEOTIDE SEQUENCE [LARGE SCALE GENOMIC DNA]</scope>
    <source>
        <tissue evidence="1">Leaf</tissue>
    </source>
</reference>
<name>A0A835PTJ9_VANPL</name>
<dbReference type="PANTHER" id="PTHR35480">
    <property type="entry name" value="MATERNAL EFFECT EMBRYO ARREST 22"/>
    <property type="match status" value="1"/>
</dbReference>
<organism evidence="1 2">
    <name type="scientific">Vanilla planifolia</name>
    <name type="common">Vanilla</name>
    <dbReference type="NCBI Taxonomy" id="51239"/>
    <lineage>
        <taxon>Eukaryota</taxon>
        <taxon>Viridiplantae</taxon>
        <taxon>Streptophyta</taxon>
        <taxon>Embryophyta</taxon>
        <taxon>Tracheophyta</taxon>
        <taxon>Spermatophyta</taxon>
        <taxon>Magnoliopsida</taxon>
        <taxon>Liliopsida</taxon>
        <taxon>Asparagales</taxon>
        <taxon>Orchidaceae</taxon>
        <taxon>Vanilloideae</taxon>
        <taxon>Vanilleae</taxon>
        <taxon>Vanilla</taxon>
    </lineage>
</organism>
<proteinExistence type="predicted"/>
<sequence>MYQKFCVLQSDCSSDVAFCEFIDVVSLVELLGHYMNWEWTYKEAIPCLLKMLEGCVFEEYLAALFVLVGELGRIGVDAGGYKQTGISELRSHLTKLLGELTSKARSLPTQLAAVSALLNLLPSSFHDILSNRQDASLNSCESADAKHVQEWIRFGSAEDIMSLFSAWGLHIVGSLDFNLLVQDLSGQYFSEERLLLYVAF</sequence>
<gene>
    <name evidence="1" type="ORF">HPP92_022551</name>
</gene>
<comment type="caution">
    <text evidence="1">The sequence shown here is derived from an EMBL/GenBank/DDBJ whole genome shotgun (WGS) entry which is preliminary data.</text>
</comment>
<evidence type="ECO:0000313" key="1">
    <source>
        <dbReference type="EMBL" id="KAG0457394.1"/>
    </source>
</evidence>
<evidence type="ECO:0000313" key="2">
    <source>
        <dbReference type="Proteomes" id="UP000636800"/>
    </source>
</evidence>
<dbReference type="Proteomes" id="UP000636800">
    <property type="component" value="Chromosome 12"/>
</dbReference>
<dbReference type="PANTHER" id="PTHR35480:SF1">
    <property type="entry name" value="MATERNAL EFFECT EMBRYO ARREST 22"/>
    <property type="match status" value="1"/>
</dbReference>
<dbReference type="AlphaFoldDB" id="A0A835PTJ9"/>
<dbReference type="EMBL" id="JADCNL010000012">
    <property type="protein sequence ID" value="KAG0457394.1"/>
    <property type="molecule type" value="Genomic_DNA"/>
</dbReference>